<comment type="subcellular location">
    <subcellularLocation>
        <location evidence="10">Cell inner membrane</location>
        <topology evidence="10">Multi-pass membrane protein</topology>
    </subcellularLocation>
</comment>
<keyword evidence="10" id="KW-1003">Cell membrane</keyword>
<dbReference type="NCBIfam" id="NF002011">
    <property type="entry name" value="PRK00816.1"/>
    <property type="match status" value="1"/>
</dbReference>
<evidence type="ECO:0000256" key="9">
    <source>
        <dbReference type="ARBA" id="ARBA00023136"/>
    </source>
</evidence>
<keyword evidence="5 10" id="KW-0812">Transmembrane</keyword>
<dbReference type="InterPro" id="IPR004338">
    <property type="entry name" value="NqrB/RnfD"/>
</dbReference>
<keyword evidence="12" id="KW-1185">Reference proteome</keyword>
<evidence type="ECO:0000256" key="8">
    <source>
        <dbReference type="ARBA" id="ARBA00022989"/>
    </source>
</evidence>
<keyword evidence="10" id="KW-0997">Cell inner membrane</keyword>
<accession>A0ABV6BGV7</accession>
<name>A0ABV6BGV7_9GAMM</name>
<feature type="transmembrane region" description="Helical" evidence="10">
    <location>
        <begin position="216"/>
        <end position="234"/>
    </location>
</feature>
<evidence type="ECO:0000256" key="4">
    <source>
        <dbReference type="ARBA" id="ARBA00022643"/>
    </source>
</evidence>
<keyword evidence="6 10" id="KW-1278">Translocase</keyword>
<dbReference type="Proteomes" id="UP001589813">
    <property type="component" value="Unassembled WGS sequence"/>
</dbReference>
<feature type="transmembrane region" description="Helical" evidence="10">
    <location>
        <begin position="69"/>
        <end position="89"/>
    </location>
</feature>
<protein>
    <recommendedName>
        <fullName evidence="10">Ion-translocating oxidoreductase complex subunit D</fullName>
        <ecNumber evidence="10">7.-.-.-</ecNumber>
    </recommendedName>
    <alternativeName>
        <fullName evidence="10">Rnf electron transport complex subunit D</fullName>
    </alternativeName>
</protein>
<comment type="subunit">
    <text evidence="10">The complex is composed of six subunits: RnfA, RnfB, RnfC, RnfD, RnfE and RnfG.</text>
</comment>
<feature type="transmembrane region" description="Helical" evidence="10">
    <location>
        <begin position="299"/>
        <end position="317"/>
    </location>
</feature>
<evidence type="ECO:0000256" key="5">
    <source>
        <dbReference type="ARBA" id="ARBA00022692"/>
    </source>
</evidence>
<keyword evidence="1 10" id="KW-0813">Transport</keyword>
<gene>
    <name evidence="11" type="primary">rsxD</name>
    <name evidence="10" type="synonym">rnfD</name>
    <name evidence="11" type="ORF">ACFFJP_17510</name>
</gene>
<comment type="similarity">
    <text evidence="10">Belongs to the NqrB/RnfD family.</text>
</comment>
<feature type="transmembrane region" description="Helical" evidence="10">
    <location>
        <begin position="266"/>
        <end position="287"/>
    </location>
</feature>
<keyword evidence="2 10" id="KW-0597">Phosphoprotein</keyword>
<dbReference type="RefSeq" id="WP_377247248.1">
    <property type="nucleotide sequence ID" value="NZ_JBHLXP010000005.1"/>
</dbReference>
<dbReference type="NCBIfam" id="TIGR01946">
    <property type="entry name" value="rnfD"/>
    <property type="match status" value="1"/>
</dbReference>
<dbReference type="PANTHER" id="PTHR30578">
    <property type="entry name" value="ELECTRON TRANSPORT COMPLEX PROTEIN RNFD"/>
    <property type="match status" value="1"/>
</dbReference>
<keyword evidence="8 10" id="KW-1133">Transmembrane helix</keyword>
<evidence type="ECO:0000313" key="12">
    <source>
        <dbReference type="Proteomes" id="UP001589813"/>
    </source>
</evidence>
<keyword evidence="3 10" id="KW-0285">Flavoprotein</keyword>
<feature type="transmembrane region" description="Helical" evidence="10">
    <location>
        <begin position="36"/>
        <end position="57"/>
    </location>
</feature>
<evidence type="ECO:0000313" key="11">
    <source>
        <dbReference type="EMBL" id="MFC0050101.1"/>
    </source>
</evidence>
<reference evidence="11 12" key="1">
    <citation type="submission" date="2024-09" db="EMBL/GenBank/DDBJ databases">
        <authorList>
            <person name="Sun Q."/>
            <person name="Mori K."/>
        </authorList>
    </citation>
    <scope>NUCLEOTIDE SEQUENCE [LARGE SCALE GENOMIC DNA]</scope>
    <source>
        <strain evidence="11 12">KCTC 23315</strain>
    </source>
</reference>
<sequence>MSFRIATSPHQHSLAQTPALMRTVALACLPGIAAQLYFFGYAVLIQIALAIVTAWASEALMLKIRNKPVLLRLKDHSALVTGLLLALAIPAAAPWWIIVLGTAFAIIVVKQLYGGLGHNLFNPAMAAYVLLLISYPQQMTSWLPPTTLQHHAMTGADPVCLVFSGFSCQGFSVSQLKADVDGRTMATALDTLRNDLTAGKTVSESMQQPVFDGYSGLGWSWINFGFLVGGLFLLQRRVIQWRIPVAVLSSLVLCSSIAWLSDSDRFATPLFQLFSGGTMLAAFFIATDPVSASTTAKGRLIYGALIGLLVFVIRTFGGYPDGWAFAVMLANLSVPLIDAYTKPRTYGHRSGN</sequence>
<evidence type="ECO:0000256" key="2">
    <source>
        <dbReference type="ARBA" id="ARBA00022553"/>
    </source>
</evidence>
<comment type="cofactor">
    <cofactor evidence="10">
        <name>FMN</name>
        <dbReference type="ChEBI" id="CHEBI:58210"/>
    </cofactor>
</comment>
<keyword evidence="9 10" id="KW-0472">Membrane</keyword>
<evidence type="ECO:0000256" key="3">
    <source>
        <dbReference type="ARBA" id="ARBA00022630"/>
    </source>
</evidence>
<comment type="caution">
    <text evidence="11">The sequence shown here is derived from an EMBL/GenBank/DDBJ whole genome shotgun (WGS) entry which is preliminary data.</text>
</comment>
<comment type="function">
    <text evidence="10">Part of a membrane-bound complex that couples electron transfer with translocation of ions across the membrane.</text>
</comment>
<dbReference type="InterPro" id="IPR011303">
    <property type="entry name" value="RnfD_bac"/>
</dbReference>
<feature type="transmembrane region" description="Helical" evidence="10">
    <location>
        <begin position="120"/>
        <end position="137"/>
    </location>
</feature>
<dbReference type="EC" id="7.-.-.-" evidence="10"/>
<organism evidence="11 12">
    <name type="scientific">Rheinheimera tilapiae</name>
    <dbReference type="NCBI Taxonomy" id="875043"/>
    <lineage>
        <taxon>Bacteria</taxon>
        <taxon>Pseudomonadati</taxon>
        <taxon>Pseudomonadota</taxon>
        <taxon>Gammaproteobacteria</taxon>
        <taxon>Chromatiales</taxon>
        <taxon>Chromatiaceae</taxon>
        <taxon>Rheinheimera</taxon>
    </lineage>
</organism>
<evidence type="ECO:0000256" key="1">
    <source>
        <dbReference type="ARBA" id="ARBA00022448"/>
    </source>
</evidence>
<evidence type="ECO:0000256" key="10">
    <source>
        <dbReference type="HAMAP-Rule" id="MF_00462"/>
    </source>
</evidence>
<evidence type="ECO:0000256" key="6">
    <source>
        <dbReference type="ARBA" id="ARBA00022967"/>
    </source>
</evidence>
<keyword evidence="7 10" id="KW-0249">Electron transport</keyword>
<dbReference type="HAMAP" id="MF_00462">
    <property type="entry name" value="RsxD_RnfD"/>
    <property type="match status" value="1"/>
</dbReference>
<dbReference type="Pfam" id="PF03116">
    <property type="entry name" value="NQR2_RnfD_RnfE"/>
    <property type="match status" value="1"/>
</dbReference>
<feature type="modified residue" description="FMN phosphoryl threonine" evidence="10">
    <location>
        <position position="187"/>
    </location>
</feature>
<proteinExistence type="inferred from homology"/>
<feature type="transmembrane region" description="Helical" evidence="10">
    <location>
        <begin position="241"/>
        <end position="260"/>
    </location>
</feature>
<dbReference type="EMBL" id="JBHLXP010000005">
    <property type="protein sequence ID" value="MFC0050101.1"/>
    <property type="molecule type" value="Genomic_DNA"/>
</dbReference>
<evidence type="ECO:0000256" key="7">
    <source>
        <dbReference type="ARBA" id="ARBA00022982"/>
    </source>
</evidence>
<dbReference type="PANTHER" id="PTHR30578:SF0">
    <property type="entry name" value="ION-TRANSLOCATING OXIDOREDUCTASE COMPLEX SUBUNIT D"/>
    <property type="match status" value="1"/>
</dbReference>
<keyword evidence="4 10" id="KW-0288">FMN</keyword>